<dbReference type="EMBL" id="CCKQ01005518">
    <property type="protein sequence ID" value="CDW76761.1"/>
    <property type="molecule type" value="Genomic_DNA"/>
</dbReference>
<protein>
    <submittedName>
        <fullName evidence="1">Uncharacterized protein</fullName>
    </submittedName>
</protein>
<name>A0A078A7J7_STYLE</name>
<accession>A0A078A7J7</accession>
<evidence type="ECO:0000313" key="2">
    <source>
        <dbReference type="Proteomes" id="UP000039865"/>
    </source>
</evidence>
<gene>
    <name evidence="1" type="primary">Contig2042.g2209</name>
    <name evidence="1" type="ORF">STYLEM_5724</name>
</gene>
<dbReference type="InParanoid" id="A0A078A7J7"/>
<dbReference type="Proteomes" id="UP000039865">
    <property type="component" value="Unassembled WGS sequence"/>
</dbReference>
<reference evidence="1 2" key="1">
    <citation type="submission" date="2014-06" db="EMBL/GenBank/DDBJ databases">
        <authorList>
            <person name="Swart Estienne"/>
        </authorList>
    </citation>
    <scope>NUCLEOTIDE SEQUENCE [LARGE SCALE GENOMIC DNA]</scope>
    <source>
        <strain evidence="1 2">130c</strain>
    </source>
</reference>
<dbReference type="AlphaFoldDB" id="A0A078A7J7"/>
<proteinExistence type="predicted"/>
<sequence length="464" mass="53415">MPDQQNEQLQTQDQDDSSDLSLNYINTKQREQVQTADYSQLQVQSQTANNESTIQSEINNYKDTSNLKYASSLKYLNKKMYKNNMNHNHVSYITKTRSQQFGLVDKKSSPAGQTLILDNTIENGLLEPQNTSKVSQLPEFPVRFSHNPFMKYGKILEKAHDMMSQRKSIDQSISRVSINQSRLNENSPDRNTQLIDNSVDESKFILPKINDGFIPKTHASIAFRRTMPSFKRNSSLSSNYMLNIQTKPSILNQVEIYKNNIKKPDQTVGGAAQMYKPPREKSLDASLHQGGDQSPQYLSIEALNQFKHKLPIEQNKVSYDKLFKNRMALKPSQSLDNLQKYTTIIDYKNSDRYGVDTSLNNTHLDANHGITSQKNEIVIQQNTTKMKKDLLNTIRQFDDRTISFKKAQQNLNKITNEYLSKHYVVLENSRAKLQPTWDKRGQVANKKDLLDISFNSVFSKQFAY</sequence>
<keyword evidence="2" id="KW-1185">Reference proteome</keyword>
<evidence type="ECO:0000313" key="1">
    <source>
        <dbReference type="EMBL" id="CDW76761.1"/>
    </source>
</evidence>
<organism evidence="1 2">
    <name type="scientific">Stylonychia lemnae</name>
    <name type="common">Ciliate</name>
    <dbReference type="NCBI Taxonomy" id="5949"/>
    <lineage>
        <taxon>Eukaryota</taxon>
        <taxon>Sar</taxon>
        <taxon>Alveolata</taxon>
        <taxon>Ciliophora</taxon>
        <taxon>Intramacronucleata</taxon>
        <taxon>Spirotrichea</taxon>
        <taxon>Stichotrichia</taxon>
        <taxon>Sporadotrichida</taxon>
        <taxon>Oxytrichidae</taxon>
        <taxon>Stylonychinae</taxon>
        <taxon>Stylonychia</taxon>
    </lineage>
</organism>